<reference evidence="3 4" key="1">
    <citation type="submission" date="2019-02" db="EMBL/GenBank/DDBJ databases">
        <title>Deep-cultivation of Planctomycetes and their phenomic and genomic characterization uncovers novel biology.</title>
        <authorList>
            <person name="Wiegand S."/>
            <person name="Jogler M."/>
            <person name="Boedeker C."/>
            <person name="Pinto D."/>
            <person name="Vollmers J."/>
            <person name="Rivas-Marin E."/>
            <person name="Kohn T."/>
            <person name="Peeters S.H."/>
            <person name="Heuer A."/>
            <person name="Rast P."/>
            <person name="Oberbeckmann S."/>
            <person name="Bunk B."/>
            <person name="Jeske O."/>
            <person name="Meyerdierks A."/>
            <person name="Storesund J.E."/>
            <person name="Kallscheuer N."/>
            <person name="Luecker S."/>
            <person name="Lage O.M."/>
            <person name="Pohl T."/>
            <person name="Merkel B.J."/>
            <person name="Hornburger P."/>
            <person name="Mueller R.-W."/>
            <person name="Bruemmer F."/>
            <person name="Labrenz M."/>
            <person name="Spormann A.M."/>
            <person name="Op den Camp H."/>
            <person name="Overmann J."/>
            <person name="Amann R."/>
            <person name="Jetten M.S.M."/>
            <person name="Mascher T."/>
            <person name="Medema M.H."/>
            <person name="Devos D.P."/>
            <person name="Kaster A.-K."/>
            <person name="Ovreas L."/>
            <person name="Rohde M."/>
            <person name="Galperin M.Y."/>
            <person name="Jogler C."/>
        </authorList>
    </citation>
    <scope>NUCLEOTIDE SEQUENCE [LARGE SCALE GENOMIC DNA]</scope>
    <source>
        <strain evidence="3 4">Pla110</strain>
    </source>
</reference>
<evidence type="ECO:0000259" key="2">
    <source>
        <dbReference type="Pfam" id="PF05065"/>
    </source>
</evidence>
<evidence type="ECO:0000313" key="3">
    <source>
        <dbReference type="EMBL" id="QDU81554.1"/>
    </source>
</evidence>
<dbReference type="OrthoDB" id="256415at2"/>
<dbReference type="NCBIfam" id="TIGR01554">
    <property type="entry name" value="major_cap_HK97"/>
    <property type="match status" value="1"/>
</dbReference>
<protein>
    <submittedName>
        <fullName evidence="3">Phage capsid family protein</fullName>
    </submittedName>
</protein>
<dbReference type="SUPFAM" id="SSF56563">
    <property type="entry name" value="Major capsid protein gp5"/>
    <property type="match status" value="1"/>
</dbReference>
<dbReference type="RefSeq" id="WP_144996995.1">
    <property type="nucleotide sequence ID" value="NZ_CP036281.1"/>
</dbReference>
<dbReference type="InterPro" id="IPR054612">
    <property type="entry name" value="Phage_capsid-like_C"/>
</dbReference>
<proteinExistence type="predicted"/>
<comment type="subcellular location">
    <subcellularLocation>
        <location evidence="1">Virion</location>
    </subcellularLocation>
</comment>
<gene>
    <name evidence="3" type="ORF">Pla110_32960</name>
</gene>
<dbReference type="Proteomes" id="UP000317178">
    <property type="component" value="Chromosome"/>
</dbReference>
<keyword evidence="4" id="KW-1185">Reference proteome</keyword>
<evidence type="ECO:0000256" key="1">
    <source>
        <dbReference type="ARBA" id="ARBA00004328"/>
    </source>
</evidence>
<sequence length="423" mass="46389">MKTQLIKMLKTVGEYNENEQYEIDTETAEKWLSDNICEKVETLDDRFETLSKSISDAVDSKVEKAMEKINKALNVEIEAPAVHVDKSEQRSFTSFMKATLHNDTNTIRNDFGEKALSGTDGGSGGFLIPEQYSDQILEIANESSFCLSRVNSVNMTGDTYSQPVIKQSGTTNSSNGGSNFYQGIYFEWTEDDQTKPGSKDFSLDKIKLEAKESSGHTVLDNYLYDDAPANVEEKLKQTVGKAYAHLIDSVIIGGNGIGKPHGFIPSSASKGVTRATDDNNADIWTDVTSMMGACHDPNEDAIWIINKSVQASMLRMGDEGNNTIWAANAATTGPTSLYGRPVFYTEKNPASGSKGDICLASLSNYLFGMRGGLKIAKSEHVYFLKNQSAIRFTARMDGRPMLDSPITLSDQVTTVSPFVVRNA</sequence>
<dbReference type="EMBL" id="CP036281">
    <property type="protein sequence ID" value="QDU81554.1"/>
    <property type="molecule type" value="Genomic_DNA"/>
</dbReference>
<accession>A0A518CQS8</accession>
<dbReference type="Pfam" id="PF05065">
    <property type="entry name" value="Phage_capsid"/>
    <property type="match status" value="1"/>
</dbReference>
<name>A0A518CQS8_9PLAN</name>
<evidence type="ECO:0000313" key="4">
    <source>
        <dbReference type="Proteomes" id="UP000317178"/>
    </source>
</evidence>
<dbReference type="InterPro" id="IPR024455">
    <property type="entry name" value="Phage_capsid"/>
</dbReference>
<organism evidence="3 4">
    <name type="scientific">Polystyrenella longa</name>
    <dbReference type="NCBI Taxonomy" id="2528007"/>
    <lineage>
        <taxon>Bacteria</taxon>
        <taxon>Pseudomonadati</taxon>
        <taxon>Planctomycetota</taxon>
        <taxon>Planctomycetia</taxon>
        <taxon>Planctomycetales</taxon>
        <taxon>Planctomycetaceae</taxon>
        <taxon>Polystyrenella</taxon>
    </lineage>
</organism>
<feature type="domain" description="Phage capsid-like C-terminal" evidence="2">
    <location>
        <begin position="124"/>
        <end position="407"/>
    </location>
</feature>
<dbReference type="AlphaFoldDB" id="A0A518CQS8"/>
<dbReference type="KEGG" id="plon:Pla110_32960"/>